<reference evidence="2" key="1">
    <citation type="journal article" date="2023" name="Front. Plant Sci.">
        <title>Chromosomal-level genome assembly of Melastoma candidum provides insights into trichome evolution.</title>
        <authorList>
            <person name="Zhong Y."/>
            <person name="Wu W."/>
            <person name="Sun C."/>
            <person name="Zou P."/>
            <person name="Liu Y."/>
            <person name="Dai S."/>
            <person name="Zhou R."/>
        </authorList>
    </citation>
    <scope>NUCLEOTIDE SEQUENCE [LARGE SCALE GENOMIC DNA]</scope>
</reference>
<dbReference type="EMBL" id="CM042891">
    <property type="protein sequence ID" value="KAI4304689.1"/>
    <property type="molecule type" value="Genomic_DNA"/>
</dbReference>
<evidence type="ECO:0000313" key="2">
    <source>
        <dbReference type="Proteomes" id="UP001057402"/>
    </source>
</evidence>
<evidence type="ECO:0000313" key="1">
    <source>
        <dbReference type="EMBL" id="KAI4304689.1"/>
    </source>
</evidence>
<sequence length="70" mass="7515">MELAELTASENSDYYDGDFPTSGSEMIVYAAAHIESSSTGSGRHRHSNSGSGNLSMLQKPIEPDFSTETD</sequence>
<proteinExistence type="predicted"/>
<organism evidence="1 2">
    <name type="scientific">Melastoma candidum</name>
    <dbReference type="NCBI Taxonomy" id="119954"/>
    <lineage>
        <taxon>Eukaryota</taxon>
        <taxon>Viridiplantae</taxon>
        <taxon>Streptophyta</taxon>
        <taxon>Embryophyta</taxon>
        <taxon>Tracheophyta</taxon>
        <taxon>Spermatophyta</taxon>
        <taxon>Magnoliopsida</taxon>
        <taxon>eudicotyledons</taxon>
        <taxon>Gunneridae</taxon>
        <taxon>Pentapetalae</taxon>
        <taxon>rosids</taxon>
        <taxon>malvids</taxon>
        <taxon>Myrtales</taxon>
        <taxon>Melastomataceae</taxon>
        <taxon>Melastomatoideae</taxon>
        <taxon>Melastomateae</taxon>
        <taxon>Melastoma</taxon>
    </lineage>
</organism>
<gene>
    <name evidence="1" type="ORF">MLD38_040165</name>
</gene>
<keyword evidence="2" id="KW-1185">Reference proteome</keyword>
<dbReference type="Proteomes" id="UP001057402">
    <property type="component" value="Chromosome 12"/>
</dbReference>
<comment type="caution">
    <text evidence="1">The sequence shown here is derived from an EMBL/GenBank/DDBJ whole genome shotgun (WGS) entry which is preliminary data.</text>
</comment>
<accession>A0ACB9L587</accession>
<name>A0ACB9L587_9MYRT</name>
<protein>
    <submittedName>
        <fullName evidence="1">Uncharacterized protein</fullName>
    </submittedName>
</protein>